<keyword evidence="4" id="KW-1185">Reference proteome</keyword>
<dbReference type="AlphaFoldDB" id="A0A7M4D8R2"/>
<dbReference type="Pfam" id="PF08818">
    <property type="entry name" value="DUF1801"/>
    <property type="match status" value="1"/>
</dbReference>
<evidence type="ECO:0000313" key="2">
    <source>
        <dbReference type="EMBL" id="MUP39041.1"/>
    </source>
</evidence>
<dbReference type="SUPFAM" id="SSF159888">
    <property type="entry name" value="YdhG-like"/>
    <property type="match status" value="1"/>
</dbReference>
<evidence type="ECO:0000259" key="1">
    <source>
        <dbReference type="Pfam" id="PF08818"/>
    </source>
</evidence>
<evidence type="ECO:0000313" key="5">
    <source>
        <dbReference type="Proteomes" id="UP000462449"/>
    </source>
</evidence>
<reference evidence="3 4" key="1">
    <citation type="submission" date="2019-11" db="EMBL/GenBank/DDBJ databases">
        <title>Draft genome sequence of Labilibaculum sp. strain SYP isolated from Black Sea.</title>
        <authorList>
            <person name="Yadav S."/>
            <person name="Villanueva L."/>
        </authorList>
    </citation>
    <scope>NUCLEOTIDE SEQUENCE [LARGE SCALE GENOMIC DNA]</scope>
    <source>
        <strain evidence="3 4">44</strain>
    </source>
</reference>
<dbReference type="Gene3D" id="3.90.1150.200">
    <property type="match status" value="1"/>
</dbReference>
<dbReference type="RefSeq" id="WP_156196541.1">
    <property type="nucleotide sequence ID" value="NZ_QTZN02000038.1"/>
</dbReference>
<dbReference type="EMBL" id="QTZN02000038">
    <property type="protein sequence ID" value="MVB08246.1"/>
    <property type="molecule type" value="Genomic_DNA"/>
</dbReference>
<proteinExistence type="predicted"/>
<dbReference type="EMBL" id="WOTW01000038">
    <property type="protein sequence ID" value="MUP39041.1"/>
    <property type="molecule type" value="Genomic_DNA"/>
</dbReference>
<dbReference type="Proteomes" id="UP000285951">
    <property type="component" value="Unassembled WGS sequence"/>
</dbReference>
<feature type="domain" description="YdhG-like" evidence="1">
    <location>
        <begin position="24"/>
        <end position="114"/>
    </location>
</feature>
<evidence type="ECO:0000313" key="3">
    <source>
        <dbReference type="EMBL" id="MVB08246.1"/>
    </source>
</evidence>
<name>A0A7M4D8R2_9BACT</name>
<dbReference type="Proteomes" id="UP000462449">
    <property type="component" value="Unassembled WGS sequence"/>
</dbReference>
<comment type="caution">
    <text evidence="2">The sequence shown here is derived from an EMBL/GenBank/DDBJ whole genome shotgun (WGS) entry which is preliminary data.</text>
</comment>
<protein>
    <submittedName>
        <fullName evidence="2">DUF1801 domain-containing protein</fullName>
    </submittedName>
</protein>
<gene>
    <name evidence="3" type="ORF">DWB62_014570</name>
    <name evidence="2" type="ORF">GNY23_14570</name>
</gene>
<dbReference type="InterPro" id="IPR014922">
    <property type="entry name" value="YdhG-like"/>
</dbReference>
<sequence>MEKSVDKGVQEFIDKTGASDPIKHQILLELRKIVFENFPDVKERMMYGGILFSLDDDFGGVFVYKNHVSFEFGNGFLLQDPEKLLEGNGKYRRHVKIKCLDEVKTKKLDFFVKQSKIND</sequence>
<reference evidence="2 5" key="2">
    <citation type="submission" date="2019-12" db="EMBL/GenBank/DDBJ databases">
        <title>Draft genome sequence of Labilibaculum sp. strain 44 isolated from deep waters of Black Sea.</title>
        <authorList>
            <person name="Yadav S."/>
            <person name="Villanueva L."/>
        </authorList>
    </citation>
    <scope>NUCLEOTIDE SEQUENCE [LARGE SCALE GENOMIC DNA]</scope>
    <source>
        <strain evidence="2 5">44</strain>
    </source>
</reference>
<dbReference type="OrthoDB" id="1121167at2"/>
<accession>A0A7M4D8R2</accession>
<organism evidence="2 5">
    <name type="scientific">Labilibaculum euxinus</name>
    <dbReference type="NCBI Taxonomy" id="2686357"/>
    <lineage>
        <taxon>Bacteria</taxon>
        <taxon>Pseudomonadati</taxon>
        <taxon>Bacteroidota</taxon>
        <taxon>Bacteroidia</taxon>
        <taxon>Marinilabiliales</taxon>
        <taxon>Marinifilaceae</taxon>
        <taxon>Labilibaculum</taxon>
    </lineage>
</organism>
<evidence type="ECO:0000313" key="4">
    <source>
        <dbReference type="Proteomes" id="UP000285951"/>
    </source>
</evidence>